<keyword evidence="1" id="KW-0472">Membrane</keyword>
<keyword evidence="3" id="KW-1185">Reference proteome</keyword>
<accession>A0A024P235</accession>
<evidence type="ECO:0000256" key="1">
    <source>
        <dbReference type="SAM" id="Phobius"/>
    </source>
</evidence>
<gene>
    <name evidence="2" type="ORF">BN983_00557</name>
</gene>
<evidence type="ECO:0000313" key="3">
    <source>
        <dbReference type="Proteomes" id="UP000028868"/>
    </source>
</evidence>
<reference evidence="2 3" key="2">
    <citation type="submission" date="2014-05" db="EMBL/GenBank/DDBJ databases">
        <title>Draft genome sequence of Halobacillus karajensis HK-03.</title>
        <authorList>
            <person name="Khelaifia S."/>
            <person name="Croce O."/>
            <person name="Lagier J.C."/>
            <person name="Raoult D."/>
        </authorList>
    </citation>
    <scope>NUCLEOTIDE SEQUENCE [LARGE SCALE GENOMIC DNA]</scope>
    <source>
        <strain evidence="2 3">HD-03</strain>
    </source>
</reference>
<sequence length="60" mass="6741">MKNFHMNTALLASLVILSFVAVGFAIGQEIFWLAGVLFFLGFALMSVGLRRKRKHQQQTS</sequence>
<dbReference type="OrthoDB" id="2679959at2"/>
<comment type="caution">
    <text evidence="2">The sequence shown here is derived from an EMBL/GenBank/DDBJ whole genome shotgun (WGS) entry which is preliminary data.</text>
</comment>
<dbReference type="RefSeq" id="WP_035505614.1">
    <property type="nucleotide sequence ID" value="NZ_CCDH010000002.1"/>
</dbReference>
<name>A0A024P235_9BACI</name>
<proteinExistence type="predicted"/>
<dbReference type="AlphaFoldDB" id="A0A024P235"/>
<dbReference type="Proteomes" id="UP000028868">
    <property type="component" value="Unassembled WGS sequence"/>
</dbReference>
<protein>
    <submittedName>
        <fullName evidence="2">Uncharacterized protein</fullName>
    </submittedName>
</protein>
<dbReference type="EMBL" id="CCDI010000001">
    <property type="protein sequence ID" value="CDQ22349.1"/>
    <property type="molecule type" value="Genomic_DNA"/>
</dbReference>
<organism evidence="2 3">
    <name type="scientific">Halobacillus karajensis</name>
    <dbReference type="NCBI Taxonomy" id="195088"/>
    <lineage>
        <taxon>Bacteria</taxon>
        <taxon>Bacillati</taxon>
        <taxon>Bacillota</taxon>
        <taxon>Bacilli</taxon>
        <taxon>Bacillales</taxon>
        <taxon>Bacillaceae</taxon>
        <taxon>Halobacillus</taxon>
    </lineage>
</organism>
<feature type="transmembrane region" description="Helical" evidence="1">
    <location>
        <begin position="31"/>
        <end position="49"/>
    </location>
</feature>
<reference evidence="3" key="1">
    <citation type="submission" date="2014-03" db="EMBL/GenBank/DDBJ databases">
        <authorList>
            <person name="Urmite Genomes U."/>
        </authorList>
    </citation>
    <scope>NUCLEOTIDE SEQUENCE [LARGE SCALE GENOMIC DNA]</scope>
    <source>
        <strain evidence="3">HD-03</strain>
    </source>
</reference>
<evidence type="ECO:0000313" key="2">
    <source>
        <dbReference type="EMBL" id="CDQ22349.1"/>
    </source>
</evidence>
<keyword evidence="1" id="KW-0812">Transmembrane</keyword>
<keyword evidence="1" id="KW-1133">Transmembrane helix</keyword>